<dbReference type="Pfam" id="PF08212">
    <property type="entry name" value="Lipocalin_2"/>
    <property type="match status" value="1"/>
</dbReference>
<dbReference type="PANTHER" id="PTHR10612">
    <property type="entry name" value="APOLIPOPROTEIN D"/>
    <property type="match status" value="1"/>
</dbReference>
<dbReference type="RefSeq" id="WP_306727145.1">
    <property type="nucleotide sequence ID" value="NZ_JAVDDT010000001.1"/>
</dbReference>
<comment type="function">
    <text evidence="2">Involved in the storage or transport of lipids necessary for membrane maintenance under stressful conditions. Displays a binding preference for lysophospholipids.</text>
</comment>
<gene>
    <name evidence="4" type="ORF">RBH19_02090</name>
</gene>
<dbReference type="PROSITE" id="PS00213">
    <property type="entry name" value="LIPOCALIN"/>
    <property type="match status" value="1"/>
</dbReference>
<feature type="domain" description="Lipocalin/cytosolic fatty-acid binding" evidence="3">
    <location>
        <begin position="33"/>
        <end position="172"/>
    </location>
</feature>
<sequence length="176" mass="20748">MNRKNQPSLLLGLAALALSACSSNPPMQTVDYVDIERFMGDWYVIAHIPTFIERDAHNALEQYELNEDGTIATTFTMRRGGFDERVREYNPTGFVRSENNAEWGMRFIWPFKGEFLIIYLDEDYQHTIIGRTKRDYVWLMAREPAMDEADYQRLVQFIADRGYDIGELRRVPHRWD</sequence>
<comment type="similarity">
    <text evidence="1 2">Belongs to the calycin superfamily. Lipocalin family.</text>
</comment>
<comment type="subunit">
    <text evidence="2">Homodimer.</text>
</comment>
<organism evidence="4 5">
    <name type="scientific">Natronospira bacteriovora</name>
    <dbReference type="NCBI Taxonomy" id="3069753"/>
    <lineage>
        <taxon>Bacteria</taxon>
        <taxon>Pseudomonadati</taxon>
        <taxon>Pseudomonadota</taxon>
        <taxon>Gammaproteobacteria</taxon>
        <taxon>Natronospirales</taxon>
        <taxon>Natronospiraceae</taxon>
        <taxon>Natronospira</taxon>
    </lineage>
</organism>
<keyword evidence="2" id="KW-0449">Lipoprotein</keyword>
<keyword evidence="2" id="KW-0446">Lipid-binding</keyword>
<protein>
    <recommendedName>
        <fullName evidence="2">Outer membrane lipoprotein Blc</fullName>
    </recommendedName>
</protein>
<dbReference type="InterPro" id="IPR000566">
    <property type="entry name" value="Lipocln_cytosolic_FA-bd_dom"/>
</dbReference>
<comment type="caution">
    <text evidence="4">The sequence shown here is derived from an EMBL/GenBank/DDBJ whole genome shotgun (WGS) entry which is preliminary data.</text>
</comment>
<evidence type="ECO:0000256" key="1">
    <source>
        <dbReference type="ARBA" id="ARBA00006889"/>
    </source>
</evidence>
<dbReference type="InterPro" id="IPR012674">
    <property type="entry name" value="Calycin"/>
</dbReference>
<dbReference type="CDD" id="cd19438">
    <property type="entry name" value="lipocalin_Blc-like"/>
    <property type="match status" value="1"/>
</dbReference>
<keyword evidence="2" id="KW-0472">Membrane</keyword>
<dbReference type="PRINTS" id="PR01171">
    <property type="entry name" value="BCTLIPOCALIN"/>
</dbReference>
<evidence type="ECO:0000256" key="2">
    <source>
        <dbReference type="PIRNR" id="PIRNR036893"/>
    </source>
</evidence>
<dbReference type="PANTHER" id="PTHR10612:SF34">
    <property type="entry name" value="APOLIPOPROTEIN D"/>
    <property type="match status" value="1"/>
</dbReference>
<comment type="subcellular location">
    <subcellularLocation>
        <location evidence="2">Cell outer membrane</location>
    </subcellularLocation>
</comment>
<dbReference type="PIRSF" id="PIRSF036893">
    <property type="entry name" value="Lipocalin_ApoD"/>
    <property type="match status" value="1"/>
</dbReference>
<dbReference type="Proteomes" id="UP001239019">
    <property type="component" value="Unassembled WGS sequence"/>
</dbReference>
<dbReference type="SUPFAM" id="SSF50814">
    <property type="entry name" value="Lipocalins"/>
    <property type="match status" value="1"/>
</dbReference>
<reference evidence="4 5" key="1">
    <citation type="submission" date="2023-08" db="EMBL/GenBank/DDBJ databases">
        <title>Whole-genome sequencing of halo(alkali)philic microorganisms from hypersaline lakes.</title>
        <authorList>
            <person name="Sorokin D.Y."/>
            <person name="Abbas B."/>
            <person name="Merkel A.Y."/>
        </authorList>
    </citation>
    <scope>NUCLEOTIDE SEQUENCE [LARGE SCALE GENOMIC DNA]</scope>
    <source>
        <strain evidence="4 5">AB-CW4</strain>
    </source>
</reference>
<dbReference type="InterPro" id="IPR022272">
    <property type="entry name" value="Lipocalin_CS"/>
</dbReference>
<dbReference type="InterPro" id="IPR022271">
    <property type="entry name" value="Lipocalin_ApoD"/>
</dbReference>
<dbReference type="InterPro" id="IPR002446">
    <property type="entry name" value="Lipocalin_bac"/>
</dbReference>
<evidence type="ECO:0000313" key="5">
    <source>
        <dbReference type="Proteomes" id="UP001239019"/>
    </source>
</evidence>
<feature type="signal peptide" evidence="2">
    <location>
        <begin position="1"/>
        <end position="22"/>
    </location>
</feature>
<dbReference type="InterPro" id="IPR047202">
    <property type="entry name" value="Lipocalin_Blc-like_dom"/>
</dbReference>
<keyword evidence="5" id="KW-1185">Reference proteome</keyword>
<evidence type="ECO:0000313" key="4">
    <source>
        <dbReference type="EMBL" id="MDQ2068663.1"/>
    </source>
</evidence>
<accession>A0ABU0W434</accession>
<evidence type="ECO:0000259" key="3">
    <source>
        <dbReference type="Pfam" id="PF08212"/>
    </source>
</evidence>
<name>A0ABU0W434_9GAMM</name>
<dbReference type="EMBL" id="JAVDDT010000001">
    <property type="protein sequence ID" value="MDQ2068663.1"/>
    <property type="molecule type" value="Genomic_DNA"/>
</dbReference>
<proteinExistence type="inferred from homology"/>
<dbReference type="PROSITE" id="PS51257">
    <property type="entry name" value="PROKAR_LIPOPROTEIN"/>
    <property type="match status" value="1"/>
</dbReference>
<keyword evidence="2" id="KW-0732">Signal</keyword>
<keyword evidence="2" id="KW-0998">Cell outer membrane</keyword>
<dbReference type="Gene3D" id="2.40.128.20">
    <property type="match status" value="1"/>
</dbReference>
<feature type="chain" id="PRO_5045016932" description="Outer membrane lipoprotein Blc" evidence="2">
    <location>
        <begin position="23"/>
        <end position="176"/>
    </location>
</feature>